<dbReference type="RefSeq" id="WP_148085876.1">
    <property type="nucleotide sequence ID" value="NZ_RJKE01000001.1"/>
</dbReference>
<feature type="chain" id="PRO_5018040029" description="Ig-like domain-containing protein" evidence="1">
    <location>
        <begin position="28"/>
        <end position="352"/>
    </location>
</feature>
<reference evidence="2 3" key="1">
    <citation type="submission" date="2018-11" db="EMBL/GenBank/DDBJ databases">
        <title>Sequencing the genomes of 1000 actinobacteria strains.</title>
        <authorList>
            <person name="Klenk H.-P."/>
        </authorList>
    </citation>
    <scope>NUCLEOTIDE SEQUENCE [LARGE SCALE GENOMIC DNA]</scope>
    <source>
        <strain evidence="2 3">DSM 44254</strain>
    </source>
</reference>
<evidence type="ECO:0000313" key="2">
    <source>
        <dbReference type="EMBL" id="ROO83479.1"/>
    </source>
</evidence>
<dbReference type="AlphaFoldDB" id="A0A3N1CQ89"/>
<dbReference type="EMBL" id="RJKE01000001">
    <property type="protein sequence ID" value="ROO83479.1"/>
    <property type="molecule type" value="Genomic_DNA"/>
</dbReference>
<comment type="caution">
    <text evidence="2">The sequence shown here is derived from an EMBL/GenBank/DDBJ whole genome shotgun (WGS) entry which is preliminary data.</text>
</comment>
<feature type="signal peptide" evidence="1">
    <location>
        <begin position="1"/>
        <end position="27"/>
    </location>
</feature>
<keyword evidence="1" id="KW-0732">Signal</keyword>
<accession>A0A3N1CQ89</accession>
<organism evidence="2 3">
    <name type="scientific">Actinocorallia herbida</name>
    <dbReference type="NCBI Taxonomy" id="58109"/>
    <lineage>
        <taxon>Bacteria</taxon>
        <taxon>Bacillati</taxon>
        <taxon>Actinomycetota</taxon>
        <taxon>Actinomycetes</taxon>
        <taxon>Streptosporangiales</taxon>
        <taxon>Thermomonosporaceae</taxon>
        <taxon>Actinocorallia</taxon>
    </lineage>
</organism>
<evidence type="ECO:0000313" key="3">
    <source>
        <dbReference type="Proteomes" id="UP000272400"/>
    </source>
</evidence>
<gene>
    <name evidence="2" type="ORF">EDD29_0982</name>
</gene>
<evidence type="ECO:0000256" key="1">
    <source>
        <dbReference type="SAM" id="SignalP"/>
    </source>
</evidence>
<evidence type="ECO:0008006" key="4">
    <source>
        <dbReference type="Google" id="ProtNLM"/>
    </source>
</evidence>
<name>A0A3N1CQ89_9ACTN</name>
<sequence length="352" mass="35452">MSRQLKRVLIGGAVAVALVVSGGTAVAAAGGGSLDAVAEAVHLRAAKPKPAAVTFAANPLAGGKKTTGTVKLTTAAPAGGVKVTLTSKNTKFVKVPATVKVKAGQKTAKFTVKTTATAKKRTVAVTAALNGKKITKKLKLTPKHFLKGIALSQQNVNGGTALTGTVTLNAAAPKGGAGVLLETSNFRAEVPASVKVLAGERTAVFQVTTQKVAAQQTVKVSASYGGATLSRNLTLTPGAAEAPELYDIVVHADPNFTADADGVEADVVLTGPAPAGGADVIVTSDKKDDVVFGLAQGAQQTVTIPAGQPNVKFYFGFKNLTGPLTFTISATYKGKLVVDAQTFTVTPAAAAP</sequence>
<dbReference type="Proteomes" id="UP000272400">
    <property type="component" value="Unassembled WGS sequence"/>
</dbReference>
<proteinExistence type="predicted"/>
<protein>
    <recommendedName>
        <fullName evidence="4">Ig-like domain-containing protein</fullName>
    </recommendedName>
</protein>
<keyword evidence="3" id="KW-1185">Reference proteome</keyword>